<gene>
    <name evidence="1" type="ORF">SAMN05661012_04184</name>
    <name evidence="2" type="ORF">SR876_10740</name>
</gene>
<dbReference type="AlphaFoldDB" id="A0A1K1RT95"/>
<dbReference type="STRING" id="1004.SAMN05661012_04184"/>
<sequence>MDNTLMEQRSQFAEILGLEGPVPEEVLKLAVENESYARNLLLSKDHPEILEVLLKKPRSQNIQEFSNTDLIKKAATAILRWSQTGFSVVNVQVLERREDACLQCSNLRDPKGMLQQLIPSAGLNNKPGHRTGKKVCDLCGCNVSNKIRLPSEACPGIHPDNHELTLWGEPIKHRNK</sequence>
<dbReference type="EMBL" id="CP140154">
    <property type="protein sequence ID" value="WQG91983.1"/>
    <property type="molecule type" value="Genomic_DNA"/>
</dbReference>
<organism evidence="1 3">
    <name type="scientific">Chitinophaga sancti</name>
    <dbReference type="NCBI Taxonomy" id="1004"/>
    <lineage>
        <taxon>Bacteria</taxon>
        <taxon>Pseudomonadati</taxon>
        <taxon>Bacteroidota</taxon>
        <taxon>Chitinophagia</taxon>
        <taxon>Chitinophagales</taxon>
        <taxon>Chitinophagaceae</taxon>
        <taxon>Chitinophaga</taxon>
    </lineage>
</organism>
<dbReference type="Proteomes" id="UP001326715">
    <property type="component" value="Chromosome"/>
</dbReference>
<proteinExistence type="predicted"/>
<accession>A0A1K1RT95</accession>
<evidence type="ECO:0000313" key="3">
    <source>
        <dbReference type="Proteomes" id="UP000183788"/>
    </source>
</evidence>
<dbReference type="OrthoDB" id="2596096at2"/>
<name>A0A1K1RT95_9BACT</name>
<dbReference type="RefSeq" id="WP_072363181.1">
    <property type="nucleotide sequence ID" value="NZ_CBHWAX010000113.1"/>
</dbReference>
<evidence type="ECO:0000313" key="4">
    <source>
        <dbReference type="Proteomes" id="UP001326715"/>
    </source>
</evidence>
<evidence type="ECO:0000313" key="1">
    <source>
        <dbReference type="EMBL" id="SFW75053.1"/>
    </source>
</evidence>
<reference evidence="2 4" key="2">
    <citation type="submission" date="2023-11" db="EMBL/GenBank/DDBJ databases">
        <title>MicrobeMod: A computational toolkit for identifying prokaryotic methylation and restriction-modification with nanopore sequencing.</title>
        <authorList>
            <person name="Crits-Christoph A."/>
            <person name="Kang S.C."/>
            <person name="Lee H."/>
            <person name="Ostrov N."/>
        </authorList>
    </citation>
    <scope>NUCLEOTIDE SEQUENCE [LARGE SCALE GENOMIC DNA]</scope>
    <source>
        <strain evidence="2 4">ATCC 23090</strain>
    </source>
</reference>
<keyword evidence="4" id="KW-1185">Reference proteome</keyword>
<reference evidence="1 3" key="1">
    <citation type="submission" date="2016-11" db="EMBL/GenBank/DDBJ databases">
        <authorList>
            <person name="Jaros S."/>
            <person name="Januszkiewicz K."/>
            <person name="Wedrychowicz H."/>
        </authorList>
    </citation>
    <scope>NUCLEOTIDE SEQUENCE [LARGE SCALE GENOMIC DNA]</scope>
    <source>
        <strain evidence="1 3">DSM 784</strain>
    </source>
</reference>
<dbReference type="Proteomes" id="UP000183788">
    <property type="component" value="Unassembled WGS sequence"/>
</dbReference>
<protein>
    <submittedName>
        <fullName evidence="1">Uncharacterized protein</fullName>
    </submittedName>
</protein>
<evidence type="ECO:0000313" key="2">
    <source>
        <dbReference type="EMBL" id="WQG91983.1"/>
    </source>
</evidence>
<dbReference type="EMBL" id="FPIZ01000014">
    <property type="protein sequence ID" value="SFW75053.1"/>
    <property type="molecule type" value="Genomic_DNA"/>
</dbReference>